<dbReference type="Proteomes" id="UP000678499">
    <property type="component" value="Unassembled WGS sequence"/>
</dbReference>
<sequence>MLAARRKRRGSVGMGKLCISMPVFVVDSFTDEHFSGNPAAVCIIEGVQDLPDFLKQDIAAEFNLSETAFVTKLRIEGDFKTDSEFGLRWFTPTNEVSLCGHATLAAAAVLFNE</sequence>
<dbReference type="Pfam" id="PF02567">
    <property type="entry name" value="PhzC-PhzF"/>
    <property type="match status" value="1"/>
</dbReference>
<name>A0A7R9BVB0_9CRUS</name>
<organism evidence="3">
    <name type="scientific">Notodromas monacha</name>
    <dbReference type="NCBI Taxonomy" id="399045"/>
    <lineage>
        <taxon>Eukaryota</taxon>
        <taxon>Metazoa</taxon>
        <taxon>Ecdysozoa</taxon>
        <taxon>Arthropoda</taxon>
        <taxon>Crustacea</taxon>
        <taxon>Oligostraca</taxon>
        <taxon>Ostracoda</taxon>
        <taxon>Podocopa</taxon>
        <taxon>Podocopida</taxon>
        <taxon>Cypridocopina</taxon>
        <taxon>Cypridoidea</taxon>
        <taxon>Cyprididae</taxon>
        <taxon>Notodromas</taxon>
    </lineage>
</organism>
<dbReference type="EMBL" id="OA884723">
    <property type="protein sequence ID" value="CAD7281204.1"/>
    <property type="molecule type" value="Genomic_DNA"/>
</dbReference>
<dbReference type="EMBL" id="CAJPEX010002686">
    <property type="protein sequence ID" value="CAG0921356.1"/>
    <property type="molecule type" value="Genomic_DNA"/>
</dbReference>
<dbReference type="PANTHER" id="PTHR13774:SF17">
    <property type="entry name" value="PHENAZINE BIOSYNTHESIS-LIKE DOMAIN-CONTAINING PROTEIN"/>
    <property type="match status" value="1"/>
</dbReference>
<evidence type="ECO:0008006" key="5">
    <source>
        <dbReference type="Google" id="ProtNLM"/>
    </source>
</evidence>
<dbReference type="Gene3D" id="3.10.310.10">
    <property type="entry name" value="Diaminopimelate Epimerase, Chain A, domain 1"/>
    <property type="match status" value="1"/>
</dbReference>
<evidence type="ECO:0000256" key="1">
    <source>
        <dbReference type="ARBA" id="ARBA00008270"/>
    </source>
</evidence>
<evidence type="ECO:0000313" key="3">
    <source>
        <dbReference type="EMBL" id="CAD7281204.1"/>
    </source>
</evidence>
<dbReference type="GO" id="GO:0016853">
    <property type="term" value="F:isomerase activity"/>
    <property type="evidence" value="ECO:0007669"/>
    <property type="project" value="UniProtKB-KW"/>
</dbReference>
<reference evidence="3" key="1">
    <citation type="submission" date="2020-11" db="EMBL/GenBank/DDBJ databases">
        <authorList>
            <person name="Tran Van P."/>
        </authorList>
    </citation>
    <scope>NUCLEOTIDE SEQUENCE</scope>
</reference>
<evidence type="ECO:0000313" key="4">
    <source>
        <dbReference type="Proteomes" id="UP000678499"/>
    </source>
</evidence>
<accession>A0A7R9BVB0</accession>
<dbReference type="AlphaFoldDB" id="A0A7R9BVB0"/>
<dbReference type="GO" id="GO:0005737">
    <property type="term" value="C:cytoplasm"/>
    <property type="evidence" value="ECO:0007669"/>
    <property type="project" value="TreeGrafter"/>
</dbReference>
<keyword evidence="2" id="KW-0413">Isomerase</keyword>
<dbReference type="SUPFAM" id="SSF54506">
    <property type="entry name" value="Diaminopimelate epimerase-like"/>
    <property type="match status" value="1"/>
</dbReference>
<dbReference type="OrthoDB" id="75169at2759"/>
<dbReference type="PANTHER" id="PTHR13774">
    <property type="entry name" value="PHENAZINE BIOSYNTHESIS PROTEIN"/>
    <property type="match status" value="1"/>
</dbReference>
<protein>
    <recommendedName>
        <fullName evidence="5">Phenazine biosynthesis-like domain-containing protein 1</fullName>
    </recommendedName>
</protein>
<gene>
    <name evidence="3" type="ORF">NMOB1V02_LOCUS8855</name>
</gene>
<comment type="similarity">
    <text evidence="1">Belongs to the PhzF family.</text>
</comment>
<dbReference type="InterPro" id="IPR003719">
    <property type="entry name" value="Phenazine_PhzF-like"/>
</dbReference>
<keyword evidence="4" id="KW-1185">Reference proteome</keyword>
<proteinExistence type="inferred from homology"/>
<evidence type="ECO:0000256" key="2">
    <source>
        <dbReference type="ARBA" id="ARBA00023235"/>
    </source>
</evidence>